<dbReference type="Proteomes" id="UP001476798">
    <property type="component" value="Unassembled WGS sequence"/>
</dbReference>
<feature type="non-terminal residue" evidence="2">
    <location>
        <position position="1"/>
    </location>
</feature>
<organism evidence="2 3">
    <name type="scientific">Goodea atripinnis</name>
    <dbReference type="NCBI Taxonomy" id="208336"/>
    <lineage>
        <taxon>Eukaryota</taxon>
        <taxon>Metazoa</taxon>
        <taxon>Chordata</taxon>
        <taxon>Craniata</taxon>
        <taxon>Vertebrata</taxon>
        <taxon>Euteleostomi</taxon>
        <taxon>Actinopterygii</taxon>
        <taxon>Neopterygii</taxon>
        <taxon>Teleostei</taxon>
        <taxon>Neoteleostei</taxon>
        <taxon>Acanthomorphata</taxon>
        <taxon>Ovalentaria</taxon>
        <taxon>Atherinomorphae</taxon>
        <taxon>Cyprinodontiformes</taxon>
        <taxon>Goodeidae</taxon>
        <taxon>Goodea</taxon>
    </lineage>
</organism>
<gene>
    <name evidence="2" type="ORF">GOODEAATRI_011150</name>
</gene>
<accession>A0ABV0MGW4</accession>
<evidence type="ECO:0000313" key="3">
    <source>
        <dbReference type="Proteomes" id="UP001476798"/>
    </source>
</evidence>
<evidence type="ECO:0000313" key="2">
    <source>
        <dbReference type="EMBL" id="MEQ2158331.1"/>
    </source>
</evidence>
<protein>
    <submittedName>
        <fullName evidence="2">Uncharacterized protein</fullName>
    </submittedName>
</protein>
<dbReference type="EMBL" id="JAHRIO010000675">
    <property type="protein sequence ID" value="MEQ2158331.1"/>
    <property type="molecule type" value="Genomic_DNA"/>
</dbReference>
<feature type="region of interest" description="Disordered" evidence="1">
    <location>
        <begin position="1"/>
        <end position="23"/>
    </location>
</feature>
<keyword evidence="3" id="KW-1185">Reference proteome</keyword>
<proteinExistence type="predicted"/>
<comment type="caution">
    <text evidence="2">The sequence shown here is derived from an EMBL/GenBank/DDBJ whole genome shotgun (WGS) entry which is preliminary data.</text>
</comment>
<feature type="compositionally biased region" description="Basic and acidic residues" evidence="1">
    <location>
        <begin position="1"/>
        <end position="15"/>
    </location>
</feature>
<evidence type="ECO:0000256" key="1">
    <source>
        <dbReference type="SAM" id="MobiDB-lite"/>
    </source>
</evidence>
<name>A0ABV0MGW4_9TELE</name>
<sequence length="164" mass="17839">TRWEARLRADPENDVGRSQGNNPLRRGGLPARWFSGLHVDSWLYRMVKVRVHVLLQRWRDSVGVITTRLEVVITDVSMGSSVAVQVHLGTVGSSAEVSAYECHGAAAHLLGAEALLVISQMQACASLYGQYLSSNPCQPLKMDQITARGLPLGLPPSGQCTYQA</sequence>
<reference evidence="2 3" key="1">
    <citation type="submission" date="2021-06" db="EMBL/GenBank/DDBJ databases">
        <authorList>
            <person name="Palmer J.M."/>
        </authorList>
    </citation>
    <scope>NUCLEOTIDE SEQUENCE [LARGE SCALE GENOMIC DNA]</scope>
    <source>
        <strain evidence="2 3">GA_2019</strain>
        <tissue evidence="2">Muscle</tissue>
    </source>
</reference>